<evidence type="ECO:0000256" key="7">
    <source>
        <dbReference type="ARBA" id="ARBA00022692"/>
    </source>
</evidence>
<dbReference type="GO" id="GO:0006814">
    <property type="term" value="P:sodium ion transport"/>
    <property type="evidence" value="ECO:0007669"/>
    <property type="project" value="UniProtKB-UniRule"/>
</dbReference>
<evidence type="ECO:0000256" key="4">
    <source>
        <dbReference type="ARBA" id="ARBA00022553"/>
    </source>
</evidence>
<keyword evidence="3" id="KW-0997">Cell inner membrane</keyword>
<keyword evidence="1 16" id="KW-0813">Transport</keyword>
<sequence>MANNDTIKKTLIVALSLCIVCSIVVSTAAVVLKPSQDANKQLDFNKNILAAAGLLTDGADVNELMKKVTPKLVDLSTGKFVSADDVEGIVSVDAYDQNKAAKDPALSEALSGDNDPAKILRKEKYAKVYMINGDNGNLETIVLPVKGYGLWGQLYGFMALGSDLNTVVGVGFYDHKETPGLGGEVDNPNWKASWVGKKMYTSNGDVALRILKGKAPSGSESEIDGLSGATLTTRGLDNLYRYWLGESGYRPLLNNLQKGEA</sequence>
<evidence type="ECO:0000313" key="19">
    <source>
        <dbReference type="EMBL" id="MBB6521719.1"/>
    </source>
</evidence>
<keyword evidence="14 16" id="KW-0472">Membrane</keyword>
<comment type="similarity">
    <text evidence="16 17">Belongs to the NqrC family.</text>
</comment>
<evidence type="ECO:0000256" key="6">
    <source>
        <dbReference type="ARBA" id="ARBA00022643"/>
    </source>
</evidence>
<dbReference type="PANTHER" id="PTHR37838:SF1">
    <property type="entry name" value="NA(+)-TRANSLOCATING NADH-QUINONE REDUCTASE SUBUNIT C"/>
    <property type="match status" value="1"/>
</dbReference>
<comment type="function">
    <text evidence="16">NQR complex catalyzes the reduction of ubiquinone-1 to ubiquinol by two successive reactions, coupled with the transport of Na(+) ions from the cytoplasm to the periplasm. NqrA to NqrE are probably involved in the second step, the conversion of ubisemiquinone to ubiquinol.</text>
</comment>
<comment type="subcellular location">
    <subcellularLocation>
        <location evidence="16">Cell membrane</location>
        <topology evidence="16">Single-pass membrane protein</topology>
    </subcellularLocation>
</comment>
<dbReference type="SMART" id="SM00900">
    <property type="entry name" value="FMN_bind"/>
    <property type="match status" value="1"/>
</dbReference>
<gene>
    <name evidence="16" type="primary">nqrC</name>
    <name evidence="19" type="ORF">HNR48_002004</name>
</gene>
<comment type="subunit">
    <text evidence="16 17">Composed of six subunits; NqrA, NqrB, NqrC, NqrD, NqrE and NqrF.</text>
</comment>
<accession>A0A7X0MX62</accession>
<dbReference type="Proteomes" id="UP000528457">
    <property type="component" value="Unassembled WGS sequence"/>
</dbReference>
<dbReference type="Pfam" id="PF04205">
    <property type="entry name" value="FMN_bind"/>
    <property type="match status" value="1"/>
</dbReference>
<evidence type="ECO:0000259" key="18">
    <source>
        <dbReference type="SMART" id="SM00900"/>
    </source>
</evidence>
<evidence type="ECO:0000256" key="15">
    <source>
        <dbReference type="ARBA" id="ARBA00023201"/>
    </source>
</evidence>
<dbReference type="AlphaFoldDB" id="A0A7X0MX62"/>
<keyword evidence="4 16" id="KW-0597">Phosphoprotein</keyword>
<dbReference type="PANTHER" id="PTHR37838">
    <property type="entry name" value="NA(+)-TRANSLOCATING NADH-QUINONE REDUCTASE SUBUNIT C"/>
    <property type="match status" value="1"/>
</dbReference>
<keyword evidence="19" id="KW-0560">Oxidoreductase</keyword>
<evidence type="ECO:0000313" key="20">
    <source>
        <dbReference type="Proteomes" id="UP000528457"/>
    </source>
</evidence>
<evidence type="ECO:0000256" key="11">
    <source>
        <dbReference type="ARBA" id="ARBA00023053"/>
    </source>
</evidence>
<comment type="caution">
    <text evidence="19">The sequence shown here is derived from an EMBL/GenBank/DDBJ whole genome shotgun (WGS) entry which is preliminary data.</text>
</comment>
<dbReference type="PIRSF" id="PIRSF009437">
    <property type="entry name" value="NQR-1_subunit_C"/>
    <property type="match status" value="1"/>
</dbReference>
<evidence type="ECO:0000256" key="16">
    <source>
        <dbReference type="HAMAP-Rule" id="MF_00427"/>
    </source>
</evidence>
<proteinExistence type="inferred from homology"/>
<keyword evidence="9 16" id="KW-1133">Transmembrane helix</keyword>
<dbReference type="EC" id="7.2.1.1" evidence="16 17"/>
<keyword evidence="10 16" id="KW-0520">NAD</keyword>
<dbReference type="EMBL" id="JACHHT010000002">
    <property type="protein sequence ID" value="MBB6521719.1"/>
    <property type="molecule type" value="Genomic_DNA"/>
</dbReference>
<dbReference type="InterPro" id="IPR007329">
    <property type="entry name" value="FMN-bd"/>
</dbReference>
<dbReference type="GO" id="GO:0005886">
    <property type="term" value="C:plasma membrane"/>
    <property type="evidence" value="ECO:0007669"/>
    <property type="project" value="UniProtKB-SubCell"/>
</dbReference>
<keyword evidence="5 16" id="KW-0285">Flavoprotein</keyword>
<dbReference type="InParanoid" id="A0A7X0MX62"/>
<keyword evidence="13 16" id="KW-0830">Ubiquinone</keyword>
<dbReference type="InterPro" id="IPR010204">
    <property type="entry name" value="NqrC"/>
</dbReference>
<feature type="domain" description="FMN-binding" evidence="18">
    <location>
        <begin position="149"/>
        <end position="247"/>
    </location>
</feature>
<dbReference type="GO" id="GO:0010181">
    <property type="term" value="F:FMN binding"/>
    <property type="evidence" value="ECO:0007669"/>
    <property type="project" value="UniProtKB-UniRule"/>
</dbReference>
<evidence type="ECO:0000256" key="12">
    <source>
        <dbReference type="ARBA" id="ARBA00023065"/>
    </source>
</evidence>
<organism evidence="19 20">
    <name type="scientific">Pseudoteredinibacter isoporae</name>
    <dbReference type="NCBI Taxonomy" id="570281"/>
    <lineage>
        <taxon>Bacteria</taxon>
        <taxon>Pseudomonadati</taxon>
        <taxon>Pseudomonadota</taxon>
        <taxon>Gammaproteobacteria</taxon>
        <taxon>Cellvibrionales</taxon>
        <taxon>Cellvibrionaceae</taxon>
        <taxon>Pseudoteredinibacter</taxon>
    </lineage>
</organism>
<evidence type="ECO:0000256" key="9">
    <source>
        <dbReference type="ARBA" id="ARBA00022989"/>
    </source>
</evidence>
<evidence type="ECO:0000256" key="10">
    <source>
        <dbReference type="ARBA" id="ARBA00023027"/>
    </source>
</evidence>
<keyword evidence="6 16" id="KW-0288">FMN</keyword>
<comment type="cofactor">
    <cofactor evidence="16 17">
        <name>FMN</name>
        <dbReference type="ChEBI" id="CHEBI:58210"/>
    </cofactor>
</comment>
<keyword evidence="20" id="KW-1185">Reference proteome</keyword>
<keyword evidence="2 16" id="KW-1003">Cell membrane</keyword>
<evidence type="ECO:0000256" key="17">
    <source>
        <dbReference type="PIRNR" id="PIRNR009437"/>
    </source>
</evidence>
<evidence type="ECO:0000256" key="1">
    <source>
        <dbReference type="ARBA" id="ARBA00022448"/>
    </source>
</evidence>
<dbReference type="NCBIfam" id="TIGR01938">
    <property type="entry name" value="nqrC"/>
    <property type="match status" value="1"/>
</dbReference>
<dbReference type="HAMAP" id="MF_00427">
    <property type="entry name" value="NqrC"/>
    <property type="match status" value="1"/>
</dbReference>
<comment type="catalytic activity">
    <reaction evidence="16 17">
        <text>a ubiquinone + n Na(+)(in) + NADH + H(+) = a ubiquinol + n Na(+)(out) + NAD(+)</text>
        <dbReference type="Rhea" id="RHEA:47748"/>
        <dbReference type="Rhea" id="RHEA-COMP:9565"/>
        <dbReference type="Rhea" id="RHEA-COMP:9566"/>
        <dbReference type="ChEBI" id="CHEBI:15378"/>
        <dbReference type="ChEBI" id="CHEBI:16389"/>
        <dbReference type="ChEBI" id="CHEBI:17976"/>
        <dbReference type="ChEBI" id="CHEBI:29101"/>
        <dbReference type="ChEBI" id="CHEBI:57540"/>
        <dbReference type="ChEBI" id="CHEBI:57945"/>
        <dbReference type="EC" id="7.2.1.1"/>
    </reaction>
</comment>
<evidence type="ECO:0000256" key="13">
    <source>
        <dbReference type="ARBA" id="ARBA00023075"/>
    </source>
</evidence>
<evidence type="ECO:0000256" key="8">
    <source>
        <dbReference type="ARBA" id="ARBA00022967"/>
    </source>
</evidence>
<dbReference type="NCBIfam" id="NF003749">
    <property type="entry name" value="PRK05346.1-5"/>
    <property type="match status" value="1"/>
</dbReference>
<dbReference type="RefSeq" id="WP_166844662.1">
    <property type="nucleotide sequence ID" value="NZ_JAAONY010000002.1"/>
</dbReference>
<evidence type="ECO:0000256" key="5">
    <source>
        <dbReference type="ARBA" id="ARBA00022630"/>
    </source>
</evidence>
<keyword evidence="15 16" id="KW-0739">Sodium transport</keyword>
<dbReference type="GO" id="GO:0016655">
    <property type="term" value="F:oxidoreductase activity, acting on NAD(P)H, quinone or similar compound as acceptor"/>
    <property type="evidence" value="ECO:0007669"/>
    <property type="project" value="UniProtKB-UniRule"/>
</dbReference>
<keyword evidence="12 16" id="KW-0406">Ion transport</keyword>
<protein>
    <recommendedName>
        <fullName evidence="16 17">Na(+)-translocating NADH-quinone reductase subunit C</fullName>
        <shortName evidence="16 17">Na(+)-NQR subunit C</shortName>
        <shortName evidence="16 17">Na(+)-translocating NQR subunit C</shortName>
        <ecNumber evidence="16 17">7.2.1.1</ecNumber>
    </recommendedName>
    <alternativeName>
        <fullName evidence="16 17">NQR complex subunit C</fullName>
    </alternativeName>
    <alternativeName>
        <fullName evidence="16 17">NQR-1 subunit C</fullName>
    </alternativeName>
</protein>
<keyword evidence="7 16" id="KW-0812">Transmembrane</keyword>
<keyword evidence="11 16" id="KW-0915">Sodium</keyword>
<evidence type="ECO:0000256" key="14">
    <source>
        <dbReference type="ARBA" id="ARBA00023136"/>
    </source>
</evidence>
<feature type="modified residue" description="FMN phosphoryl threonine" evidence="16">
    <location>
        <position position="230"/>
    </location>
</feature>
<keyword evidence="8 16" id="KW-1278">Translocase</keyword>
<name>A0A7X0MX62_9GAMM</name>
<evidence type="ECO:0000256" key="2">
    <source>
        <dbReference type="ARBA" id="ARBA00022475"/>
    </source>
</evidence>
<comment type="caution">
    <text evidence="16">Lacks conserved residue(s) required for the propagation of feature annotation.</text>
</comment>
<reference evidence="19 20" key="1">
    <citation type="submission" date="2020-08" db="EMBL/GenBank/DDBJ databases">
        <title>Genomic Encyclopedia of Type Strains, Phase IV (KMG-IV): sequencing the most valuable type-strain genomes for metagenomic binning, comparative biology and taxonomic classification.</title>
        <authorList>
            <person name="Goeker M."/>
        </authorList>
    </citation>
    <scope>NUCLEOTIDE SEQUENCE [LARGE SCALE GENOMIC DNA]</scope>
    <source>
        <strain evidence="19 20">DSM 22368</strain>
    </source>
</reference>
<evidence type="ECO:0000256" key="3">
    <source>
        <dbReference type="ARBA" id="ARBA00022519"/>
    </source>
</evidence>